<keyword evidence="1" id="KW-1133">Transmembrane helix</keyword>
<feature type="transmembrane region" description="Helical" evidence="1">
    <location>
        <begin position="52"/>
        <end position="70"/>
    </location>
</feature>
<keyword evidence="3" id="KW-1185">Reference proteome</keyword>
<feature type="transmembrane region" description="Helical" evidence="1">
    <location>
        <begin position="162"/>
        <end position="186"/>
    </location>
</feature>
<dbReference type="KEGG" id="aaeo:BJI67_04875"/>
<evidence type="ECO:0008006" key="4">
    <source>
        <dbReference type="Google" id="ProtNLM"/>
    </source>
</evidence>
<name>A0A1D8K689_9GAMM</name>
<organism evidence="2 3">
    <name type="scientific">Acidihalobacter aeolianus</name>
    <dbReference type="NCBI Taxonomy" id="2792603"/>
    <lineage>
        <taxon>Bacteria</taxon>
        <taxon>Pseudomonadati</taxon>
        <taxon>Pseudomonadota</taxon>
        <taxon>Gammaproteobacteria</taxon>
        <taxon>Chromatiales</taxon>
        <taxon>Ectothiorhodospiraceae</taxon>
        <taxon>Acidihalobacter</taxon>
    </lineage>
</organism>
<proteinExistence type="predicted"/>
<evidence type="ECO:0000313" key="2">
    <source>
        <dbReference type="EMBL" id="AOV16492.1"/>
    </source>
</evidence>
<gene>
    <name evidence="2" type="ORF">BJI67_04875</name>
</gene>
<keyword evidence="1" id="KW-0472">Membrane</keyword>
<dbReference type="EMBL" id="CP017448">
    <property type="protein sequence ID" value="AOV16492.1"/>
    <property type="molecule type" value="Genomic_DNA"/>
</dbReference>
<keyword evidence="1" id="KW-0812">Transmembrane</keyword>
<sequence length="301" mass="31718">MRRLAAFVMSGPAQAVAVVVLTAVGGVLFPPIALLSAAAVALVVLRHGLNQGLIVAGWSALVLAVLAGLATGTPSAAVAGLLYAAIQWLPTIVVALVLRQTASWRNVMTGLTLFAVAGVIGVHLWVPDITEKWLDVLQRSVSGLLQRAGMSPMEVSAAIERAAHYATGVFAMSFVLSVALSLMLARAWQAQLYNPGGFRDEYTSWRLSYWLAGVAVLLVALVLLMQNDMLIELAMVVLTPFLLQAIGLIHGVVRQTGISVGWLVGMYVLLVLAPPQMGSLLAAVGVADSFTDLRGRFGRGA</sequence>
<accession>A0A1D8K689</accession>
<reference evidence="2 3" key="1">
    <citation type="submission" date="2016-09" db="EMBL/GenBank/DDBJ databases">
        <title>Acidihalobacter prosperus V6 (DSM14174).</title>
        <authorList>
            <person name="Khaleque H.N."/>
            <person name="Ramsay J.P."/>
            <person name="Murphy R.J.T."/>
            <person name="Kaksonen A.H."/>
            <person name="Boxall N.J."/>
            <person name="Watkin E.L.J."/>
        </authorList>
    </citation>
    <scope>NUCLEOTIDE SEQUENCE [LARGE SCALE GENOMIC DNA]</scope>
    <source>
        <strain evidence="2 3">V6</strain>
    </source>
</reference>
<evidence type="ECO:0000256" key="1">
    <source>
        <dbReference type="SAM" id="Phobius"/>
    </source>
</evidence>
<feature type="transmembrane region" description="Helical" evidence="1">
    <location>
        <begin position="27"/>
        <end position="45"/>
    </location>
</feature>
<feature type="transmembrane region" description="Helical" evidence="1">
    <location>
        <begin position="76"/>
        <end position="98"/>
    </location>
</feature>
<feature type="transmembrane region" description="Helical" evidence="1">
    <location>
        <begin position="107"/>
        <end position="126"/>
    </location>
</feature>
<protein>
    <recommendedName>
        <fullName evidence="4">DUF2232 domain-containing protein</fullName>
    </recommendedName>
</protein>
<dbReference type="Proteomes" id="UP000095342">
    <property type="component" value="Chromosome"/>
</dbReference>
<feature type="transmembrane region" description="Helical" evidence="1">
    <location>
        <begin position="207"/>
        <end position="225"/>
    </location>
</feature>
<dbReference type="AlphaFoldDB" id="A0A1D8K689"/>
<feature type="transmembrane region" description="Helical" evidence="1">
    <location>
        <begin position="231"/>
        <end position="253"/>
    </location>
</feature>
<feature type="transmembrane region" description="Helical" evidence="1">
    <location>
        <begin position="260"/>
        <end position="287"/>
    </location>
</feature>
<dbReference type="RefSeq" id="WP_070072084.1">
    <property type="nucleotide sequence ID" value="NZ_CP017448.1"/>
</dbReference>
<evidence type="ECO:0000313" key="3">
    <source>
        <dbReference type="Proteomes" id="UP000095342"/>
    </source>
</evidence>